<name>A0A1R3R7A4_ASPC5</name>
<dbReference type="AlphaFoldDB" id="A0A1R3R7A4"/>
<organism evidence="1 2">
    <name type="scientific">Aspergillus carbonarius (strain ITEM 5010)</name>
    <dbReference type="NCBI Taxonomy" id="602072"/>
    <lineage>
        <taxon>Eukaryota</taxon>
        <taxon>Fungi</taxon>
        <taxon>Dikarya</taxon>
        <taxon>Ascomycota</taxon>
        <taxon>Pezizomycotina</taxon>
        <taxon>Eurotiomycetes</taxon>
        <taxon>Eurotiomycetidae</taxon>
        <taxon>Eurotiales</taxon>
        <taxon>Aspergillaceae</taxon>
        <taxon>Aspergillus</taxon>
        <taxon>Aspergillus subgen. Circumdati</taxon>
    </lineage>
</organism>
<accession>A0A1R3R7A4</accession>
<dbReference type="Proteomes" id="UP000188318">
    <property type="component" value="Unassembled WGS sequence"/>
</dbReference>
<dbReference type="VEuPathDB" id="FungiDB:ASPCADRAFT_10704"/>
<dbReference type="EMBL" id="KV907532">
    <property type="protein sequence ID" value="OOF90375.1"/>
    <property type="molecule type" value="Genomic_DNA"/>
</dbReference>
<keyword evidence="2" id="KW-1185">Reference proteome</keyword>
<proteinExistence type="predicted"/>
<evidence type="ECO:0000313" key="1">
    <source>
        <dbReference type="EMBL" id="OOF90375.1"/>
    </source>
</evidence>
<sequence length="194" mass="21268">MPDPNDQIIGLYETWKRRLEQFFPPQEGFIIHAGRDDHNYSIPFEIISVTKWGSVTSLAFVSGQVADAPEAYHRCMSEYMGSPSNYKGIPWGATLQAGQVMFFLKLNSGSLLECTTLYRGELDFERPATEARETLETIKLSFVTSRDVEGIDMSRYALVGAAVPDVLEIRYRAVAGGAGASEDANDGAGEDAGS</sequence>
<evidence type="ECO:0000313" key="2">
    <source>
        <dbReference type="Proteomes" id="UP000188318"/>
    </source>
</evidence>
<reference evidence="2" key="1">
    <citation type="journal article" date="2017" name="Genome Biol.">
        <title>Comparative genomics reveals high biological diversity and specific adaptations in the industrially and medically important fungal genus Aspergillus.</title>
        <authorList>
            <person name="de Vries R.P."/>
            <person name="Riley R."/>
            <person name="Wiebenga A."/>
            <person name="Aguilar-Osorio G."/>
            <person name="Amillis S."/>
            <person name="Uchima C.A."/>
            <person name="Anderluh G."/>
            <person name="Asadollahi M."/>
            <person name="Askin M."/>
            <person name="Barry K."/>
            <person name="Battaglia E."/>
            <person name="Bayram O."/>
            <person name="Benocci T."/>
            <person name="Braus-Stromeyer S.A."/>
            <person name="Caldana C."/>
            <person name="Canovas D."/>
            <person name="Cerqueira G.C."/>
            <person name="Chen F."/>
            <person name="Chen W."/>
            <person name="Choi C."/>
            <person name="Clum A."/>
            <person name="Dos Santos R.A."/>
            <person name="Damasio A.R."/>
            <person name="Diallinas G."/>
            <person name="Emri T."/>
            <person name="Fekete E."/>
            <person name="Flipphi M."/>
            <person name="Freyberg S."/>
            <person name="Gallo A."/>
            <person name="Gournas C."/>
            <person name="Habgood R."/>
            <person name="Hainaut M."/>
            <person name="Harispe M.L."/>
            <person name="Henrissat B."/>
            <person name="Hilden K.S."/>
            <person name="Hope R."/>
            <person name="Hossain A."/>
            <person name="Karabika E."/>
            <person name="Karaffa L."/>
            <person name="Karanyi Z."/>
            <person name="Krasevec N."/>
            <person name="Kuo A."/>
            <person name="Kusch H."/>
            <person name="LaButti K."/>
            <person name="Lagendijk E.L."/>
            <person name="Lapidus A."/>
            <person name="Levasseur A."/>
            <person name="Lindquist E."/>
            <person name="Lipzen A."/>
            <person name="Logrieco A.F."/>
            <person name="MacCabe A."/>
            <person name="Maekelae M.R."/>
            <person name="Malavazi I."/>
            <person name="Melin P."/>
            <person name="Meyer V."/>
            <person name="Mielnichuk N."/>
            <person name="Miskei M."/>
            <person name="Molnar A.P."/>
            <person name="Mule G."/>
            <person name="Ngan C.Y."/>
            <person name="Orejas M."/>
            <person name="Orosz E."/>
            <person name="Ouedraogo J.P."/>
            <person name="Overkamp K.M."/>
            <person name="Park H.-S."/>
            <person name="Perrone G."/>
            <person name="Piumi F."/>
            <person name="Punt P.J."/>
            <person name="Ram A.F."/>
            <person name="Ramon A."/>
            <person name="Rauscher S."/>
            <person name="Record E."/>
            <person name="Riano-Pachon D.M."/>
            <person name="Robert V."/>
            <person name="Roehrig J."/>
            <person name="Ruller R."/>
            <person name="Salamov A."/>
            <person name="Salih N.S."/>
            <person name="Samson R.A."/>
            <person name="Sandor E."/>
            <person name="Sanguinetti M."/>
            <person name="Schuetze T."/>
            <person name="Sepcic K."/>
            <person name="Shelest E."/>
            <person name="Sherlock G."/>
            <person name="Sophianopoulou V."/>
            <person name="Squina F.M."/>
            <person name="Sun H."/>
            <person name="Susca A."/>
            <person name="Todd R.B."/>
            <person name="Tsang A."/>
            <person name="Unkles S.E."/>
            <person name="van de Wiele N."/>
            <person name="van Rossen-Uffink D."/>
            <person name="Oliveira J.V."/>
            <person name="Vesth T.C."/>
            <person name="Visser J."/>
            <person name="Yu J.-H."/>
            <person name="Zhou M."/>
            <person name="Andersen M.R."/>
            <person name="Archer D.B."/>
            <person name="Baker S.E."/>
            <person name="Benoit I."/>
            <person name="Brakhage A.A."/>
            <person name="Braus G.H."/>
            <person name="Fischer R."/>
            <person name="Frisvad J.C."/>
            <person name="Goldman G.H."/>
            <person name="Houbraken J."/>
            <person name="Oakley B."/>
            <person name="Pocsi I."/>
            <person name="Scazzocchio C."/>
            <person name="Seiboth B."/>
            <person name="vanKuyk P.A."/>
            <person name="Wortman J."/>
            <person name="Dyer P.S."/>
            <person name="Grigoriev I.V."/>
        </authorList>
    </citation>
    <scope>NUCLEOTIDE SEQUENCE [LARGE SCALE GENOMIC DNA]</scope>
    <source>
        <strain evidence="2">ITEM 5010</strain>
    </source>
</reference>
<dbReference type="OrthoDB" id="10459734at2759"/>
<gene>
    <name evidence="1" type="ORF">ASPCADRAFT_10704</name>
</gene>
<protein>
    <submittedName>
        <fullName evidence="1">Uncharacterized protein</fullName>
    </submittedName>
</protein>